<dbReference type="InterPro" id="IPR045047">
    <property type="entry name" value="Ard1-like"/>
</dbReference>
<sequence length="157" mass="18266">MDNQLTFRYATIADIDQLLFIEKTCFATPWDRASFEHEITINKHGHYLIAEYNNEVVGYAGAWFIYDEGHITNVAILPTFRGRKFGKRLMEAVLILAKQNEVSYLTLEVRASNLVAQNLYQSLEFQALAIRKRYYTDNQEDAVIMRVDFDNNQTEEA</sequence>
<protein>
    <submittedName>
        <fullName evidence="4">Ribosomal-protein-alanine N-acetyltransferase</fullName>
    </submittedName>
</protein>
<dbReference type="GO" id="GO:0004596">
    <property type="term" value="F:protein-N-terminal amino-acid acetyltransferase activity"/>
    <property type="evidence" value="ECO:0007669"/>
    <property type="project" value="InterPro"/>
</dbReference>
<dbReference type="OrthoDB" id="9794566at2"/>
<dbReference type="Proteomes" id="UP000243591">
    <property type="component" value="Chromosome"/>
</dbReference>
<feature type="domain" description="N-acetyltransferase" evidence="3">
    <location>
        <begin position="5"/>
        <end position="150"/>
    </location>
</feature>
<evidence type="ECO:0000256" key="1">
    <source>
        <dbReference type="ARBA" id="ARBA00022679"/>
    </source>
</evidence>
<proteinExistence type="predicted"/>
<dbReference type="InterPro" id="IPR000182">
    <property type="entry name" value="GNAT_dom"/>
</dbReference>
<name>A0A1D2JQZ4_BROTH</name>
<dbReference type="Gene3D" id="3.40.630.30">
    <property type="match status" value="1"/>
</dbReference>
<dbReference type="KEGG" id="bths:CNY62_02740"/>
<dbReference type="STRING" id="2756.BFR44_01145"/>
<dbReference type="GO" id="GO:0031415">
    <property type="term" value="C:NatA complex"/>
    <property type="evidence" value="ECO:0007669"/>
    <property type="project" value="InterPro"/>
</dbReference>
<keyword evidence="5" id="KW-1185">Reference proteome</keyword>
<reference evidence="4 5" key="1">
    <citation type="submission" date="2017-09" db="EMBL/GenBank/DDBJ databases">
        <title>Complete Genome Sequences of Two Strains of the Meat Spoilage Bacterium Brochothrix thermosphacta Isolated from Ground Chicken.</title>
        <authorList>
            <person name="Paoli G.C."/>
            <person name="Wijey C."/>
            <person name="Chen C.-Y."/>
            <person name="Nguyen L."/>
            <person name="Yan X."/>
            <person name="Irwin P.L."/>
        </authorList>
    </citation>
    <scope>NUCLEOTIDE SEQUENCE [LARGE SCALE GENOMIC DNA]</scope>
    <source>
        <strain evidence="4 5">BI</strain>
    </source>
</reference>
<accession>A0A1D2JQZ4</accession>
<dbReference type="AlphaFoldDB" id="A0A1D2JQZ4"/>
<evidence type="ECO:0000259" key="3">
    <source>
        <dbReference type="PROSITE" id="PS51186"/>
    </source>
</evidence>
<keyword evidence="2" id="KW-0012">Acyltransferase</keyword>
<dbReference type="RefSeq" id="WP_069125673.1">
    <property type="nucleotide sequence ID" value="NZ_CP023483.1"/>
</dbReference>
<dbReference type="PROSITE" id="PS51186">
    <property type="entry name" value="GNAT"/>
    <property type="match status" value="1"/>
</dbReference>
<dbReference type="InterPro" id="IPR016181">
    <property type="entry name" value="Acyl_CoA_acyltransferase"/>
</dbReference>
<gene>
    <name evidence="4" type="primary">rimI</name>
    <name evidence="4" type="ORF">CNY62_02740</name>
</gene>
<keyword evidence="1 4" id="KW-0808">Transferase</keyword>
<dbReference type="CDD" id="cd04301">
    <property type="entry name" value="NAT_SF"/>
    <property type="match status" value="1"/>
</dbReference>
<dbReference type="PANTHER" id="PTHR23091:SF4">
    <property type="entry name" value="N-TERMINAL AMINO-ACID N(ALPHA)-ACETYLTRANSFERASE NATA"/>
    <property type="match status" value="1"/>
</dbReference>
<dbReference type="Pfam" id="PF00583">
    <property type="entry name" value="Acetyltransf_1"/>
    <property type="match status" value="1"/>
</dbReference>
<dbReference type="EMBL" id="CP023483">
    <property type="protein sequence ID" value="ATF25396.1"/>
    <property type="molecule type" value="Genomic_DNA"/>
</dbReference>
<evidence type="ECO:0000313" key="5">
    <source>
        <dbReference type="Proteomes" id="UP000243591"/>
    </source>
</evidence>
<evidence type="ECO:0000256" key="2">
    <source>
        <dbReference type="ARBA" id="ARBA00023315"/>
    </source>
</evidence>
<dbReference type="InterPro" id="IPR006464">
    <property type="entry name" value="AcTrfase_RimI/Ard1"/>
</dbReference>
<dbReference type="NCBIfam" id="TIGR01575">
    <property type="entry name" value="rimI"/>
    <property type="match status" value="1"/>
</dbReference>
<dbReference type="SUPFAM" id="SSF55729">
    <property type="entry name" value="Acyl-CoA N-acyltransferases (Nat)"/>
    <property type="match status" value="1"/>
</dbReference>
<organism evidence="4 5">
    <name type="scientific">Brochothrix thermosphacta</name>
    <name type="common">Microbacterium thermosphactum</name>
    <dbReference type="NCBI Taxonomy" id="2756"/>
    <lineage>
        <taxon>Bacteria</taxon>
        <taxon>Bacillati</taxon>
        <taxon>Bacillota</taxon>
        <taxon>Bacilli</taxon>
        <taxon>Bacillales</taxon>
        <taxon>Listeriaceae</taxon>
        <taxon>Brochothrix</taxon>
    </lineage>
</organism>
<evidence type="ECO:0000313" key="4">
    <source>
        <dbReference type="EMBL" id="ATF25396.1"/>
    </source>
</evidence>
<dbReference type="PANTHER" id="PTHR23091">
    <property type="entry name" value="N-TERMINAL ACETYLTRANSFERASE"/>
    <property type="match status" value="1"/>
</dbReference>